<reference evidence="3" key="1">
    <citation type="journal article" date="2018" name="DNA Res.">
        <title>Multiple hybrid de novo genome assembly of finger millet, an orphan allotetraploid crop.</title>
        <authorList>
            <person name="Hatakeyama M."/>
            <person name="Aluri S."/>
            <person name="Balachadran M.T."/>
            <person name="Sivarajan S.R."/>
            <person name="Patrignani A."/>
            <person name="Gruter S."/>
            <person name="Poveda L."/>
            <person name="Shimizu-Inatsugi R."/>
            <person name="Baeten J."/>
            <person name="Francoijs K.J."/>
            <person name="Nataraja K.N."/>
            <person name="Reddy Y.A.N."/>
            <person name="Phadnis S."/>
            <person name="Ravikumar R.L."/>
            <person name="Schlapbach R."/>
            <person name="Sreeman S.M."/>
            <person name="Shimizu K.K."/>
        </authorList>
    </citation>
    <scope>NUCLEOTIDE SEQUENCE</scope>
</reference>
<evidence type="ECO:0000313" key="3">
    <source>
        <dbReference type="EMBL" id="GJM96228.1"/>
    </source>
</evidence>
<evidence type="ECO:0000256" key="2">
    <source>
        <dbReference type="SAM" id="MobiDB-lite"/>
    </source>
</evidence>
<feature type="compositionally biased region" description="Polar residues" evidence="2">
    <location>
        <begin position="456"/>
        <end position="470"/>
    </location>
</feature>
<feature type="compositionally biased region" description="Low complexity" evidence="2">
    <location>
        <begin position="316"/>
        <end position="327"/>
    </location>
</feature>
<feature type="compositionally biased region" description="Low complexity" evidence="2">
    <location>
        <begin position="249"/>
        <end position="264"/>
    </location>
</feature>
<dbReference type="SUPFAM" id="SSF81296">
    <property type="entry name" value="E set domains"/>
    <property type="match status" value="1"/>
</dbReference>
<feature type="region of interest" description="Disordered" evidence="2">
    <location>
        <begin position="187"/>
        <end position="265"/>
    </location>
</feature>
<gene>
    <name evidence="3" type="primary">ga13045</name>
    <name evidence="3" type="ORF">PR202_ga13045</name>
</gene>
<keyword evidence="4" id="KW-1185">Reference proteome</keyword>
<dbReference type="Proteomes" id="UP001054889">
    <property type="component" value="Unassembled WGS sequence"/>
</dbReference>
<proteinExistence type="predicted"/>
<feature type="compositionally biased region" description="Basic residues" evidence="2">
    <location>
        <begin position="219"/>
        <end position="229"/>
    </location>
</feature>
<feature type="compositionally biased region" description="Pro residues" evidence="2">
    <location>
        <begin position="232"/>
        <end position="248"/>
    </location>
</feature>
<dbReference type="Gene3D" id="2.60.40.10">
    <property type="entry name" value="Immunoglobulins"/>
    <property type="match status" value="1"/>
</dbReference>
<comment type="caution">
    <text evidence="3">The sequence shown here is derived from an EMBL/GenBank/DDBJ whole genome shotgun (WGS) entry which is preliminary data.</text>
</comment>
<sequence length="690" mass="75387">MRRSPALSPVHSSVAFTMCAELRHVAFCRESAIRKRFGSGNLPHAINLQELIVWFVGLKHKRVAFGRSCGLAFAQLHTWLEPGEPCRPPARPAVTLRSASHEAIGAGRRADLVSPSAGVHASPPHLSLSLLPSRPVASRLLLLLLLRRAESSRLQFRSLSPSRASRPSRNATAMPLFLSASSLLPIPPLNLLRPTPPRPPRQHRCRYLPAPLAASSSRHPPRQPYRRRRDGPPPTYRRPPPPPPPQHQHPPQQRPANAAAPGPRGQEELEEAIYDFMRRSAKPGAFPTRQELLAAGRADLAAAVASCGGWLALGWSSSLSSSSSSSSRDGASTATDAPVSSGGGHPDYPPQSGLYDRNLAPGARDDAAGREDTDDEEEEASPSGRPPETVEPREVRFKAGIEGMLTRLQRERERARPLSRSSNGGGGRSDNGALVGNSNPQNGTVVHVNGNIHGSHPQNGTLEGNNALSSSHNDAWKTWTLGKGGLSDFEEILPTENRGLSEHDELDVQRSSNGVAVSEYPVDDVDSERDEIHSRLQCLELDLSAALKTLRLRFDKVLSDVSNGDGAAAVDDVSDDWEFEETKVMQAQEELRSIRAKIAVLEGKMALEIIERNKIIEEKQRRLDEVEKALSELRTVYLVWPNPASEVLVVGSFDGWTNQIKFIVDGVWKNDPLRPTVYNNGHENNLLVVT</sequence>
<name>A0AAV5CD72_ELECO</name>
<keyword evidence="1" id="KW-0175">Coiled coil</keyword>
<evidence type="ECO:0000313" key="4">
    <source>
        <dbReference type="Proteomes" id="UP001054889"/>
    </source>
</evidence>
<dbReference type="CDD" id="cd02859">
    <property type="entry name" value="E_set_AMPKbeta_like_N"/>
    <property type="match status" value="1"/>
</dbReference>
<dbReference type="InterPro" id="IPR014756">
    <property type="entry name" value="Ig_E-set"/>
</dbReference>
<evidence type="ECO:0008006" key="5">
    <source>
        <dbReference type="Google" id="ProtNLM"/>
    </source>
</evidence>
<feature type="region of interest" description="Disordered" evidence="2">
    <location>
        <begin position="316"/>
        <end position="470"/>
    </location>
</feature>
<accession>A0AAV5CD72</accession>
<organism evidence="3 4">
    <name type="scientific">Eleusine coracana subsp. coracana</name>
    <dbReference type="NCBI Taxonomy" id="191504"/>
    <lineage>
        <taxon>Eukaryota</taxon>
        <taxon>Viridiplantae</taxon>
        <taxon>Streptophyta</taxon>
        <taxon>Embryophyta</taxon>
        <taxon>Tracheophyta</taxon>
        <taxon>Spermatophyta</taxon>
        <taxon>Magnoliopsida</taxon>
        <taxon>Liliopsida</taxon>
        <taxon>Poales</taxon>
        <taxon>Poaceae</taxon>
        <taxon>PACMAD clade</taxon>
        <taxon>Chloridoideae</taxon>
        <taxon>Cynodonteae</taxon>
        <taxon>Eleusininae</taxon>
        <taxon>Eleusine</taxon>
    </lineage>
</organism>
<feature type="coiled-coil region" evidence="1">
    <location>
        <begin position="584"/>
        <end position="636"/>
    </location>
</feature>
<evidence type="ECO:0000256" key="1">
    <source>
        <dbReference type="SAM" id="Coils"/>
    </source>
</evidence>
<dbReference type="InterPro" id="IPR013783">
    <property type="entry name" value="Ig-like_fold"/>
</dbReference>
<dbReference type="EMBL" id="BQKI01000006">
    <property type="protein sequence ID" value="GJM96228.1"/>
    <property type="molecule type" value="Genomic_DNA"/>
</dbReference>
<protein>
    <recommendedName>
        <fullName evidence="5">AMP-activated protein kinase glycogen-binding domain-containing protein</fullName>
    </recommendedName>
</protein>
<reference evidence="3" key="2">
    <citation type="submission" date="2021-12" db="EMBL/GenBank/DDBJ databases">
        <title>Resequencing data analysis of finger millet.</title>
        <authorList>
            <person name="Hatakeyama M."/>
            <person name="Aluri S."/>
            <person name="Balachadran M.T."/>
            <person name="Sivarajan S.R."/>
            <person name="Poveda L."/>
            <person name="Shimizu-Inatsugi R."/>
            <person name="Schlapbach R."/>
            <person name="Sreeman S.M."/>
            <person name="Shimizu K.K."/>
        </authorList>
    </citation>
    <scope>NUCLEOTIDE SEQUENCE</scope>
</reference>
<dbReference type="PANTHER" id="PTHR47434:SF1">
    <property type="entry name" value="PROTEIN PTST HOMOLOG 2, CHLOROPLASTIC"/>
    <property type="match status" value="1"/>
</dbReference>
<dbReference type="AlphaFoldDB" id="A0AAV5CD72"/>
<feature type="compositionally biased region" description="Basic and acidic residues" evidence="2">
    <location>
        <begin position="388"/>
        <end position="399"/>
    </location>
</feature>
<dbReference type="PANTHER" id="PTHR47434">
    <property type="entry name" value="PROTEIN PTST HOMOLOG 3, CHLOROPLASTIC"/>
    <property type="match status" value="1"/>
</dbReference>